<keyword evidence="2" id="KW-1185">Reference proteome</keyword>
<organism evidence="1 2">
    <name type="scientific">Sphingobacterium humi</name>
    <dbReference type="NCBI Taxonomy" id="1796905"/>
    <lineage>
        <taxon>Bacteria</taxon>
        <taxon>Pseudomonadati</taxon>
        <taxon>Bacteroidota</taxon>
        <taxon>Sphingobacteriia</taxon>
        <taxon>Sphingobacteriales</taxon>
        <taxon>Sphingobacteriaceae</taxon>
        <taxon>Sphingobacterium</taxon>
    </lineage>
</organism>
<comment type="caution">
    <text evidence="1">The sequence shown here is derived from an EMBL/GenBank/DDBJ whole genome shotgun (WGS) entry which is preliminary data.</text>
</comment>
<dbReference type="AlphaFoldDB" id="A0A6N8L1Z9"/>
<proteinExistence type="predicted"/>
<dbReference type="InterPro" id="IPR021823">
    <property type="entry name" value="DUF3408"/>
</dbReference>
<protein>
    <submittedName>
        <fullName evidence="1">DUF3408 domain-containing protein</fullName>
    </submittedName>
</protein>
<dbReference type="EMBL" id="WSQA01000015">
    <property type="protein sequence ID" value="MVZ63740.1"/>
    <property type="molecule type" value="Genomic_DNA"/>
</dbReference>
<evidence type="ECO:0000313" key="1">
    <source>
        <dbReference type="EMBL" id="MVZ63740.1"/>
    </source>
</evidence>
<dbReference type="Proteomes" id="UP000435036">
    <property type="component" value="Unassembled WGS sequence"/>
</dbReference>
<name>A0A6N8L1Z9_9SPHI</name>
<gene>
    <name evidence="1" type="ORF">GQF63_17080</name>
</gene>
<reference evidence="1 2" key="1">
    <citation type="submission" date="2019-12" db="EMBL/GenBank/DDBJ databases">
        <authorList>
            <person name="Dong K."/>
        </authorList>
    </citation>
    <scope>NUCLEOTIDE SEQUENCE [LARGE SCALE GENOMIC DNA]</scope>
    <source>
        <strain evidence="1 2">JCM 31225</strain>
    </source>
</reference>
<evidence type="ECO:0000313" key="2">
    <source>
        <dbReference type="Proteomes" id="UP000435036"/>
    </source>
</evidence>
<dbReference type="RefSeq" id="WP_160370457.1">
    <property type="nucleotide sequence ID" value="NZ_WSQA01000015.1"/>
</dbReference>
<dbReference type="OrthoDB" id="949719at2"/>
<dbReference type="Pfam" id="PF11888">
    <property type="entry name" value="DUF3408"/>
    <property type="match status" value="1"/>
</dbReference>
<accession>A0A6N8L1Z9</accession>
<sequence length="87" mass="10373">MEKNNKKQTGKRSYGSLFLKKHSMSRRGEKAIYVRKEYHERLSRIVQVIGGGDIPLYAYLDNILKHHFELFSEDIVEDFYKRNKPIL</sequence>